<dbReference type="Proteomes" id="UP000186817">
    <property type="component" value="Unassembled WGS sequence"/>
</dbReference>
<accession>A0A1Q9CP66</accession>
<dbReference type="PROSITE" id="PS51059">
    <property type="entry name" value="PARP_CATALYTIC"/>
    <property type="match status" value="1"/>
</dbReference>
<dbReference type="InterPro" id="IPR051712">
    <property type="entry name" value="ARTD-AVP"/>
</dbReference>
<evidence type="ECO:0000256" key="1">
    <source>
        <dbReference type="SAM" id="MobiDB-lite"/>
    </source>
</evidence>
<sequence length="809" mass="87930">MGSGASSSKAPDKKSPRVKEPVDEADAKRVEGAKRGHRSDEDWFFDKLNSLAAEGDANDVKVLIDKWPKCVGKPGAREATVTAALAGNAETLETLLSLGVRPYIGRDDPEVNPLMAAIKTRHWNCIVLLVERALKYDFSTGLLQDGMQEFVLSGDTDMIDTLVTKYKIPGNSKLLTTALLKVKDPEKAAAMFERLAEGTKSFNTVSTVAEEEGSLGGEFAPIHAACVAKKDSLHRFIPLLLDKGADLSLWGKMLSLKTSYAKRLPLHYAAENKSMKTETVLMVAKAYPQALFEPVNNVPGRALPCQCSKHNPETQQALEKFMYEYICEACDGMKPENMADLFRLMRLAIEFEGVRTIPTEELPRGKVTALVSPLVREGLHGSEAGHFVAEATAFASANPRVNLGREGETKVQVKSISSIGKVLQSDFWELLRLVSRAGKGKADCSELLSPTELENLLSQEISARLQWAAEACASGKESLADGLSTSDAVRYALFVVAGLSSAAKSPSGDGDDEPSSGPATMASLAMSMVGENLEALVSWYCQELQIPSGWNLLDLLKQGLAGGGEGLCDIVFSAGDIVIKKTLPADHPQFQWLQGLFEKTFLGIYTRDRKGESVPKSLEVQEVEQVYNCGSWGEYARRRQAVMQDMAKGGTSWVGELKTDKSTLGEPPDWQTGAEPGPNEHWLFHGTSLAGEAGITEGDFRLNMAGSNAGTLYGNGVYLAEAVSKSDEYTTPHPNGLRSMLICLSALGQVNYNDQKRPDGDELAASCKGGGFHSILGDREKIRGTYREIVVFDEDQVYPAYVCRYKRVT</sequence>
<feature type="region of interest" description="Disordered" evidence="1">
    <location>
        <begin position="1"/>
        <end position="37"/>
    </location>
</feature>
<keyword evidence="3" id="KW-1185">Reference proteome</keyword>
<dbReference type="InterPro" id="IPR036770">
    <property type="entry name" value="Ankyrin_rpt-contain_sf"/>
</dbReference>
<reference evidence="2 3" key="1">
    <citation type="submission" date="2016-02" db="EMBL/GenBank/DDBJ databases">
        <title>Genome analysis of coral dinoflagellate symbionts highlights evolutionary adaptations to a symbiotic lifestyle.</title>
        <authorList>
            <person name="Aranda M."/>
            <person name="Li Y."/>
            <person name="Liew Y.J."/>
            <person name="Baumgarten S."/>
            <person name="Simakov O."/>
            <person name="Wilson M."/>
            <person name="Piel J."/>
            <person name="Ashoor H."/>
            <person name="Bougouffa S."/>
            <person name="Bajic V.B."/>
            <person name="Ryu T."/>
            <person name="Ravasi T."/>
            <person name="Bayer T."/>
            <person name="Micklem G."/>
            <person name="Kim H."/>
            <person name="Bhak J."/>
            <person name="Lajeunesse T.C."/>
            <person name="Voolstra C.R."/>
        </authorList>
    </citation>
    <scope>NUCLEOTIDE SEQUENCE [LARGE SCALE GENOMIC DNA]</scope>
    <source>
        <strain evidence="2 3">CCMP2467</strain>
    </source>
</reference>
<dbReference type="EMBL" id="LSRX01001023">
    <property type="protein sequence ID" value="OLP84685.1"/>
    <property type="molecule type" value="Genomic_DNA"/>
</dbReference>
<dbReference type="AlphaFoldDB" id="A0A1Q9CP66"/>
<proteinExistence type="predicted"/>
<dbReference type="OrthoDB" id="6133115at2759"/>
<dbReference type="Gene3D" id="1.25.40.20">
    <property type="entry name" value="Ankyrin repeat-containing domain"/>
    <property type="match status" value="1"/>
</dbReference>
<dbReference type="SUPFAM" id="SSF48403">
    <property type="entry name" value="Ankyrin repeat"/>
    <property type="match status" value="1"/>
</dbReference>
<gene>
    <name evidence="2" type="primary">pme-5</name>
    <name evidence="2" type="ORF">AK812_SmicGene34388</name>
</gene>
<feature type="compositionally biased region" description="Basic and acidic residues" evidence="1">
    <location>
        <begin position="10"/>
        <end position="37"/>
    </location>
</feature>
<dbReference type="PANTHER" id="PTHR45740">
    <property type="entry name" value="POLY [ADP-RIBOSE] POLYMERASE"/>
    <property type="match status" value="1"/>
</dbReference>
<dbReference type="GO" id="GO:1990404">
    <property type="term" value="F:NAD+-protein mono-ADP-ribosyltransferase activity"/>
    <property type="evidence" value="ECO:0007669"/>
    <property type="project" value="TreeGrafter"/>
</dbReference>
<dbReference type="Gene3D" id="3.90.228.10">
    <property type="match status" value="1"/>
</dbReference>
<protein>
    <submittedName>
        <fullName evidence="2">Poly(ADP-ribose) polymerase pme-5</fullName>
    </submittedName>
</protein>
<comment type="caution">
    <text evidence="2">The sequence shown here is derived from an EMBL/GenBank/DDBJ whole genome shotgun (WGS) entry which is preliminary data.</text>
</comment>
<dbReference type="SUPFAM" id="SSF56399">
    <property type="entry name" value="ADP-ribosylation"/>
    <property type="match status" value="1"/>
</dbReference>
<evidence type="ECO:0000313" key="3">
    <source>
        <dbReference type="Proteomes" id="UP000186817"/>
    </source>
</evidence>
<organism evidence="2 3">
    <name type="scientific">Symbiodinium microadriaticum</name>
    <name type="common">Dinoflagellate</name>
    <name type="synonym">Zooxanthella microadriatica</name>
    <dbReference type="NCBI Taxonomy" id="2951"/>
    <lineage>
        <taxon>Eukaryota</taxon>
        <taxon>Sar</taxon>
        <taxon>Alveolata</taxon>
        <taxon>Dinophyceae</taxon>
        <taxon>Suessiales</taxon>
        <taxon>Symbiodiniaceae</taxon>
        <taxon>Symbiodinium</taxon>
    </lineage>
</organism>
<dbReference type="InterPro" id="IPR012317">
    <property type="entry name" value="Poly(ADP-ribose)pol_cat_dom"/>
</dbReference>
<dbReference type="PANTHER" id="PTHR45740:SF2">
    <property type="entry name" value="POLY [ADP-RIBOSE] POLYMERASE"/>
    <property type="match status" value="1"/>
</dbReference>
<name>A0A1Q9CP66_SYMMI</name>
<dbReference type="GO" id="GO:0003950">
    <property type="term" value="F:NAD+ poly-ADP-ribosyltransferase activity"/>
    <property type="evidence" value="ECO:0007669"/>
    <property type="project" value="UniProtKB-UniRule"/>
</dbReference>
<evidence type="ECO:0000313" key="2">
    <source>
        <dbReference type="EMBL" id="OLP84685.1"/>
    </source>
</evidence>
<dbReference type="Pfam" id="PF00644">
    <property type="entry name" value="PARP"/>
    <property type="match status" value="1"/>
</dbReference>
<dbReference type="GO" id="GO:0005634">
    <property type="term" value="C:nucleus"/>
    <property type="evidence" value="ECO:0007669"/>
    <property type="project" value="TreeGrafter"/>
</dbReference>